<feature type="domain" description="Amidohydrolase-related" evidence="9">
    <location>
        <begin position="46"/>
        <end position="376"/>
    </location>
</feature>
<evidence type="ECO:0000256" key="2">
    <source>
        <dbReference type="ARBA" id="ARBA00022723"/>
    </source>
</evidence>
<accession>A0A0H3XJG1</accession>
<evidence type="ECO:0000256" key="5">
    <source>
        <dbReference type="PIRNR" id="PIRNR038994"/>
    </source>
</evidence>
<dbReference type="GO" id="GO:0008448">
    <property type="term" value="F:N-acetylglucosamine-6-phosphate deacetylase activity"/>
    <property type="evidence" value="ECO:0007669"/>
    <property type="project" value="InterPro"/>
</dbReference>
<dbReference type="EMBL" id="CP011856">
    <property type="protein sequence ID" value="AKM54720.1"/>
    <property type="molecule type" value="Genomic_DNA"/>
</dbReference>
<dbReference type="Proteomes" id="UP000035661">
    <property type="component" value="Chromosome"/>
</dbReference>
<dbReference type="AlphaFoldDB" id="A0A0H3XJG1"/>
<dbReference type="Gene3D" id="3.20.20.140">
    <property type="entry name" value="Metal-dependent hydrolases"/>
    <property type="match status" value="1"/>
</dbReference>
<dbReference type="GO" id="GO:0006046">
    <property type="term" value="P:N-acetylglucosamine catabolic process"/>
    <property type="evidence" value="ECO:0007669"/>
    <property type="project" value="TreeGrafter"/>
</dbReference>
<gene>
    <name evidence="10" type="primary">nagA</name>
    <name evidence="10" type="ORF">SERIO_v1c11710</name>
</gene>
<dbReference type="SUPFAM" id="SSF51338">
    <property type="entry name" value="Composite domain of metallo-dependent hydrolases"/>
    <property type="match status" value="1"/>
</dbReference>
<feature type="binding site" evidence="8">
    <location>
        <position position="213"/>
    </location>
    <ligand>
        <name>Zn(2+)</name>
        <dbReference type="ChEBI" id="CHEBI:29105"/>
    </ligand>
</feature>
<reference evidence="11" key="2">
    <citation type="submission" date="2015-06" db="EMBL/GenBank/DDBJ databases">
        <title>Complete genome sequence of Spiroplasma eriocheiris TDA-040725-5 (DSM 21848).</title>
        <authorList>
            <person name="Lo W.-S."/>
            <person name="Kuo C.-H."/>
        </authorList>
    </citation>
    <scope>NUCLEOTIDE SEQUENCE [LARGE SCALE GENOMIC DNA]</scope>
    <source>
        <strain evidence="11">TDA-040725-5</strain>
    </source>
</reference>
<keyword evidence="4 5" id="KW-0119">Carbohydrate metabolism</keyword>
<dbReference type="STRING" id="315358.SERIO_v1c11710"/>
<evidence type="ECO:0000256" key="3">
    <source>
        <dbReference type="ARBA" id="ARBA00022801"/>
    </source>
</evidence>
<feature type="binding site" evidence="7">
    <location>
        <position position="138"/>
    </location>
    <ligand>
        <name>substrate</name>
    </ligand>
</feature>
<evidence type="ECO:0000256" key="1">
    <source>
        <dbReference type="ARBA" id="ARBA00010716"/>
    </source>
</evidence>
<feature type="binding site" evidence="7">
    <location>
        <position position="248"/>
    </location>
    <ligand>
        <name>substrate</name>
    </ligand>
</feature>
<protein>
    <submittedName>
        <fullName evidence="10">N-acetylglucosamine-6-phosphate deacetylase</fullName>
    </submittedName>
</protein>
<dbReference type="InterPro" id="IPR011059">
    <property type="entry name" value="Metal-dep_hydrolase_composite"/>
</dbReference>
<keyword evidence="2 8" id="KW-0479">Metal-binding</keyword>
<dbReference type="SUPFAM" id="SSF51556">
    <property type="entry name" value="Metallo-dependent hydrolases"/>
    <property type="match status" value="1"/>
</dbReference>
<organism evidence="10 11">
    <name type="scientific">Spiroplasma eriocheiris</name>
    <dbReference type="NCBI Taxonomy" id="315358"/>
    <lineage>
        <taxon>Bacteria</taxon>
        <taxon>Bacillati</taxon>
        <taxon>Mycoplasmatota</taxon>
        <taxon>Mollicutes</taxon>
        <taxon>Entomoplasmatales</taxon>
        <taxon>Spiroplasmataceae</taxon>
        <taxon>Spiroplasma</taxon>
    </lineage>
</organism>
<keyword evidence="3 5" id="KW-0378">Hydrolase</keyword>
<dbReference type="Pfam" id="PF01979">
    <property type="entry name" value="Amidohydro_1"/>
    <property type="match status" value="1"/>
</dbReference>
<proteinExistence type="inferred from homology"/>
<dbReference type="PATRIC" id="fig|743698.3.peg.1183"/>
<dbReference type="Gene3D" id="2.30.40.10">
    <property type="entry name" value="Urease, subunit C, domain 1"/>
    <property type="match status" value="1"/>
</dbReference>
<evidence type="ECO:0000256" key="8">
    <source>
        <dbReference type="PIRSR" id="PIRSR038994-3"/>
    </source>
</evidence>
<dbReference type="PANTHER" id="PTHR11113">
    <property type="entry name" value="N-ACETYLGLUCOSAMINE-6-PHOSPHATE DEACETYLASE"/>
    <property type="match status" value="1"/>
</dbReference>
<dbReference type="KEGG" id="seri:SERIO_v1c11710"/>
<dbReference type="PANTHER" id="PTHR11113:SF14">
    <property type="entry name" value="N-ACETYLGLUCOSAMINE-6-PHOSPHATE DEACETYLASE"/>
    <property type="match status" value="1"/>
</dbReference>
<dbReference type="InterPro" id="IPR003764">
    <property type="entry name" value="GlcNAc_6-P_deAcase"/>
</dbReference>
<evidence type="ECO:0000313" key="10">
    <source>
        <dbReference type="EMBL" id="AKM54720.1"/>
    </source>
</evidence>
<comment type="similarity">
    <text evidence="1 5">Belongs to the metallo-dependent hydrolases superfamily. NagA family.</text>
</comment>
<sequence>MILKNAKIVLINEIIEKGWIEVDGNLIKSVNKGETNQDGYDLQGLIVMPGFIECHVHGGYGHDFEEGTIAGFNEFAKKIAQEGVTKFCQGTVTGSVEKVTKLMEVYGEYMTKHNKGAKALQIGAHLEGPFISHEFKGAHEEALLIKPDIKVMQQFIDASKNNIRIVTYAPELQDGSFTTFLLKNKIIPSMGHSAASFEQVTTEVGRGANHFTHLHNGMSRYEHRKPGMINAGLFYDEILCELITDGIHNHPDTIREAYKIKGADHLCIITDAMIAKGLADGPYKLGNLDVIKKGQTVTLLNGTLAGAAATYDFSVRNMYNFTKCSLIDLIKMTSINVAKQLGIYDQTGSIQPNKLADLVVVDNDLNVKMTISEGEIAYNNL</sequence>
<reference evidence="10 11" key="1">
    <citation type="journal article" date="2015" name="Genome Biol. Evol.">
        <title>Found and Lost: The Fates of Horizontally Acquired Genes in Arthropod-Symbiotic Spiroplasma.</title>
        <authorList>
            <person name="Lo W.S."/>
            <person name="Gasparich G.E."/>
            <person name="Kuo C.H."/>
        </authorList>
    </citation>
    <scope>NUCLEOTIDE SEQUENCE [LARGE SCALE GENOMIC DNA]</scope>
    <source>
        <strain evidence="11">TDA-040725-5</strain>
    </source>
</reference>
<dbReference type="PIRSF" id="PIRSF038994">
    <property type="entry name" value="NagA"/>
    <property type="match status" value="1"/>
</dbReference>
<dbReference type="RefSeq" id="WP_047791901.1">
    <property type="nucleotide sequence ID" value="NZ_CP011856.1"/>
</dbReference>
<evidence type="ECO:0000256" key="4">
    <source>
        <dbReference type="ARBA" id="ARBA00023277"/>
    </source>
</evidence>
<dbReference type="InterPro" id="IPR006680">
    <property type="entry name" value="Amidohydro-rel"/>
</dbReference>
<dbReference type="CDD" id="cd00854">
    <property type="entry name" value="NagA"/>
    <property type="match status" value="1"/>
</dbReference>
<evidence type="ECO:0000256" key="7">
    <source>
        <dbReference type="PIRSR" id="PIRSR038994-2"/>
    </source>
</evidence>
<dbReference type="GO" id="GO:0046872">
    <property type="term" value="F:metal ion binding"/>
    <property type="evidence" value="ECO:0007669"/>
    <property type="project" value="UniProtKB-KW"/>
</dbReference>
<comment type="cofactor">
    <cofactor evidence="8">
        <name>a divalent metal cation</name>
        <dbReference type="ChEBI" id="CHEBI:60240"/>
    </cofactor>
    <text evidence="8">Binds 1 divalent metal cation per subunit.</text>
</comment>
<dbReference type="InterPro" id="IPR032466">
    <property type="entry name" value="Metal_Hydrolase"/>
</dbReference>
<feature type="binding site" evidence="7">
    <location>
        <begin position="304"/>
        <end position="306"/>
    </location>
    <ligand>
        <name>substrate</name>
    </ligand>
</feature>
<name>A0A0H3XJG1_9MOLU</name>
<dbReference type="NCBIfam" id="TIGR00221">
    <property type="entry name" value="nagA"/>
    <property type="match status" value="1"/>
</dbReference>
<evidence type="ECO:0000256" key="6">
    <source>
        <dbReference type="PIRSR" id="PIRSR038994-1"/>
    </source>
</evidence>
<feature type="binding site" evidence="8">
    <location>
        <position position="192"/>
    </location>
    <ligand>
        <name>Zn(2+)</name>
        <dbReference type="ChEBI" id="CHEBI:29105"/>
    </ligand>
</feature>
<feature type="active site" description="Proton donor/acceptor" evidence="6">
    <location>
        <position position="271"/>
    </location>
</feature>
<evidence type="ECO:0000259" key="9">
    <source>
        <dbReference type="Pfam" id="PF01979"/>
    </source>
</evidence>
<keyword evidence="11" id="KW-1185">Reference proteome</keyword>
<feature type="binding site" evidence="7">
    <location>
        <begin position="216"/>
        <end position="217"/>
    </location>
    <ligand>
        <name>substrate</name>
    </ligand>
</feature>
<evidence type="ECO:0000313" key="11">
    <source>
        <dbReference type="Proteomes" id="UP000035661"/>
    </source>
</evidence>
<feature type="binding site" evidence="7">
    <location>
        <position position="224"/>
    </location>
    <ligand>
        <name>substrate</name>
    </ligand>
</feature>
<feature type="binding site" evidence="8">
    <location>
        <position position="127"/>
    </location>
    <ligand>
        <name>Zn(2+)</name>
        <dbReference type="ChEBI" id="CHEBI:29105"/>
    </ligand>
</feature>